<sequence length="77" mass="8874">MLSTTVSSKGQVILPSRLRKKNNIKKGMKFIIEVEDNKIILIPVDRNYFEKLSGSISTEKGKLLRALSREKEREKKL</sequence>
<dbReference type="SUPFAM" id="SSF89447">
    <property type="entry name" value="AbrB/MazE/MraZ-like"/>
    <property type="match status" value="1"/>
</dbReference>
<protein>
    <recommendedName>
        <fullName evidence="1">SpoVT-AbrB domain-containing protein</fullName>
    </recommendedName>
</protein>
<dbReference type="AlphaFoldDB" id="X1T0P0"/>
<dbReference type="SMART" id="SM00966">
    <property type="entry name" value="SpoVT_AbrB"/>
    <property type="match status" value="1"/>
</dbReference>
<dbReference type="InterPro" id="IPR037914">
    <property type="entry name" value="SpoVT-AbrB_sf"/>
</dbReference>
<dbReference type="Gene3D" id="2.10.260.10">
    <property type="match status" value="1"/>
</dbReference>
<gene>
    <name evidence="2" type="ORF">S12H4_29624</name>
</gene>
<dbReference type="PROSITE" id="PS51740">
    <property type="entry name" value="SPOVT_ABRB"/>
    <property type="match status" value="1"/>
</dbReference>
<dbReference type="NCBIfam" id="TIGR01439">
    <property type="entry name" value="lp_hng_hel_AbrB"/>
    <property type="match status" value="1"/>
</dbReference>
<reference evidence="2" key="1">
    <citation type="journal article" date="2014" name="Front. Microbiol.">
        <title>High frequency of phylogenetically diverse reductive dehalogenase-homologous genes in deep subseafloor sedimentary metagenomes.</title>
        <authorList>
            <person name="Kawai M."/>
            <person name="Futagami T."/>
            <person name="Toyoda A."/>
            <person name="Takaki Y."/>
            <person name="Nishi S."/>
            <person name="Hori S."/>
            <person name="Arai W."/>
            <person name="Tsubouchi T."/>
            <person name="Morono Y."/>
            <person name="Uchiyama I."/>
            <person name="Ito T."/>
            <person name="Fujiyama A."/>
            <person name="Inagaki F."/>
            <person name="Takami H."/>
        </authorList>
    </citation>
    <scope>NUCLEOTIDE SEQUENCE</scope>
    <source>
        <strain evidence="2">Expedition CK06-06</strain>
    </source>
</reference>
<dbReference type="EMBL" id="BARW01017104">
    <property type="protein sequence ID" value="GAI98882.1"/>
    <property type="molecule type" value="Genomic_DNA"/>
</dbReference>
<evidence type="ECO:0000313" key="2">
    <source>
        <dbReference type="EMBL" id="GAI98882.1"/>
    </source>
</evidence>
<accession>X1T0P0</accession>
<feature type="domain" description="SpoVT-AbrB" evidence="1">
    <location>
        <begin position="1"/>
        <end position="46"/>
    </location>
</feature>
<organism evidence="2">
    <name type="scientific">marine sediment metagenome</name>
    <dbReference type="NCBI Taxonomy" id="412755"/>
    <lineage>
        <taxon>unclassified sequences</taxon>
        <taxon>metagenomes</taxon>
        <taxon>ecological metagenomes</taxon>
    </lineage>
</organism>
<proteinExistence type="predicted"/>
<dbReference type="GO" id="GO:0003677">
    <property type="term" value="F:DNA binding"/>
    <property type="evidence" value="ECO:0007669"/>
    <property type="project" value="InterPro"/>
</dbReference>
<name>X1T0P0_9ZZZZ</name>
<evidence type="ECO:0000259" key="1">
    <source>
        <dbReference type="PROSITE" id="PS51740"/>
    </source>
</evidence>
<dbReference type="Pfam" id="PF04014">
    <property type="entry name" value="MazE_antitoxin"/>
    <property type="match status" value="1"/>
</dbReference>
<dbReference type="InterPro" id="IPR007159">
    <property type="entry name" value="SpoVT-AbrB_dom"/>
</dbReference>
<comment type="caution">
    <text evidence="2">The sequence shown here is derived from an EMBL/GenBank/DDBJ whole genome shotgun (WGS) entry which is preliminary data.</text>
</comment>